<feature type="domain" description="N-acetyltransferase" evidence="1">
    <location>
        <begin position="126"/>
        <end position="261"/>
    </location>
</feature>
<dbReference type="SUPFAM" id="SSF55729">
    <property type="entry name" value="Acyl-CoA N-acyltransferases (Nat)"/>
    <property type="match status" value="1"/>
</dbReference>
<dbReference type="PROSITE" id="PS51186">
    <property type="entry name" value="GNAT"/>
    <property type="match status" value="1"/>
</dbReference>
<comment type="caution">
    <text evidence="2">The sequence shown here is derived from an EMBL/GenBank/DDBJ whole genome shotgun (WGS) entry which is preliminary data.</text>
</comment>
<accession>A0A401Z4X3</accession>
<dbReference type="Gene3D" id="3.40.630.30">
    <property type="match status" value="1"/>
</dbReference>
<protein>
    <submittedName>
        <fullName evidence="2">N-acetyltransferase</fullName>
    </submittedName>
</protein>
<sequence length="261" mass="27867">MRAHLEAMDRNLAEHACHLHRVTPGMRVFEDDEVIVADSGLGHDTYNIVAGTRASAETLGAVVERTVRRVAATGRPFSWWVTQGSRPVDLAERLPAYGLPVGEREVAMWATLSPSAPGVAQRPAGLRIEPVRTRAGLLDYATVLASLWTPAVPEVVRFAELTADAALLSAARYLVGYVDDRPVATAEVFLHAGVAGVYNIATVAAERRRGYGAALTRAALDTAIAEGHSVAVLQASAEGEPVYRKSGFRVLGPVTEHAIVT</sequence>
<evidence type="ECO:0000259" key="1">
    <source>
        <dbReference type="PROSITE" id="PS51186"/>
    </source>
</evidence>
<evidence type="ECO:0000313" key="3">
    <source>
        <dbReference type="Proteomes" id="UP000286931"/>
    </source>
</evidence>
<evidence type="ECO:0000313" key="2">
    <source>
        <dbReference type="EMBL" id="GCE01897.1"/>
    </source>
</evidence>
<dbReference type="Pfam" id="PF00583">
    <property type="entry name" value="Acetyltransf_1"/>
    <property type="match status" value="1"/>
</dbReference>
<keyword evidence="3" id="KW-1185">Reference proteome</keyword>
<dbReference type="InterPro" id="IPR016181">
    <property type="entry name" value="Acyl_CoA_acyltransferase"/>
</dbReference>
<organism evidence="2 3">
    <name type="scientific">Embleya hyalina</name>
    <dbReference type="NCBI Taxonomy" id="516124"/>
    <lineage>
        <taxon>Bacteria</taxon>
        <taxon>Bacillati</taxon>
        <taxon>Actinomycetota</taxon>
        <taxon>Actinomycetes</taxon>
        <taxon>Kitasatosporales</taxon>
        <taxon>Streptomycetaceae</taxon>
        <taxon>Embleya</taxon>
    </lineage>
</organism>
<dbReference type="InterPro" id="IPR000182">
    <property type="entry name" value="GNAT_dom"/>
</dbReference>
<proteinExistence type="predicted"/>
<dbReference type="RefSeq" id="WP_246127358.1">
    <property type="nucleotide sequence ID" value="NZ_BIFH01000054.1"/>
</dbReference>
<dbReference type="GO" id="GO:0016747">
    <property type="term" value="F:acyltransferase activity, transferring groups other than amino-acyl groups"/>
    <property type="evidence" value="ECO:0007669"/>
    <property type="project" value="InterPro"/>
</dbReference>
<dbReference type="CDD" id="cd04301">
    <property type="entry name" value="NAT_SF"/>
    <property type="match status" value="1"/>
</dbReference>
<name>A0A401Z4X3_9ACTN</name>
<dbReference type="Proteomes" id="UP000286931">
    <property type="component" value="Unassembled WGS sequence"/>
</dbReference>
<keyword evidence="2" id="KW-0808">Transferase</keyword>
<reference evidence="2 3" key="1">
    <citation type="submission" date="2018-12" db="EMBL/GenBank/DDBJ databases">
        <title>Draft genome sequence of Embleya hyalina NBRC 13850T.</title>
        <authorList>
            <person name="Komaki H."/>
            <person name="Hosoyama A."/>
            <person name="Kimura A."/>
            <person name="Ichikawa N."/>
            <person name="Tamura T."/>
        </authorList>
    </citation>
    <scope>NUCLEOTIDE SEQUENCE [LARGE SCALE GENOMIC DNA]</scope>
    <source>
        <strain evidence="2 3">NBRC 13850</strain>
    </source>
</reference>
<dbReference type="AlphaFoldDB" id="A0A401Z4X3"/>
<dbReference type="EMBL" id="BIFH01000054">
    <property type="protein sequence ID" value="GCE01897.1"/>
    <property type="molecule type" value="Genomic_DNA"/>
</dbReference>
<gene>
    <name evidence="2" type="ORF">EHYA_09671</name>
</gene>